<name>A0ABV0JET1_9CYAN</name>
<evidence type="ECO:0000313" key="2">
    <source>
        <dbReference type="Proteomes" id="UP001464891"/>
    </source>
</evidence>
<protein>
    <submittedName>
        <fullName evidence="1">Uncharacterized protein</fullName>
    </submittedName>
</protein>
<reference evidence="1 2" key="1">
    <citation type="submission" date="2022-04" db="EMBL/GenBank/DDBJ databases">
        <title>Positive selection, recombination, and allopatry shape intraspecific diversity of widespread and dominant cyanobacteria.</title>
        <authorList>
            <person name="Wei J."/>
            <person name="Shu W."/>
            <person name="Hu C."/>
        </authorList>
    </citation>
    <scope>NUCLEOTIDE SEQUENCE [LARGE SCALE GENOMIC DNA]</scope>
    <source>
        <strain evidence="1 2">GB2-A4</strain>
    </source>
</reference>
<organism evidence="1 2">
    <name type="scientific">Trichocoleus desertorum GB2-A4</name>
    <dbReference type="NCBI Taxonomy" id="2933944"/>
    <lineage>
        <taxon>Bacteria</taxon>
        <taxon>Bacillati</taxon>
        <taxon>Cyanobacteriota</taxon>
        <taxon>Cyanophyceae</taxon>
        <taxon>Leptolyngbyales</taxon>
        <taxon>Trichocoleusaceae</taxon>
        <taxon>Trichocoleus</taxon>
    </lineage>
</organism>
<accession>A0ABV0JET1</accession>
<dbReference type="Proteomes" id="UP001464891">
    <property type="component" value="Unassembled WGS sequence"/>
</dbReference>
<evidence type="ECO:0000313" key="1">
    <source>
        <dbReference type="EMBL" id="MEP0820289.1"/>
    </source>
</evidence>
<dbReference type="RefSeq" id="WP_190443390.1">
    <property type="nucleotide sequence ID" value="NZ_JAMPKM010000024.1"/>
</dbReference>
<comment type="caution">
    <text evidence="1">The sequence shown here is derived from an EMBL/GenBank/DDBJ whole genome shotgun (WGS) entry which is preliminary data.</text>
</comment>
<gene>
    <name evidence="1" type="ORF">NC998_24630</name>
</gene>
<dbReference type="EMBL" id="JAMPKM010000024">
    <property type="protein sequence ID" value="MEP0820289.1"/>
    <property type="molecule type" value="Genomic_DNA"/>
</dbReference>
<sequence>MFSASRLYALSQFLRQREIRWRDVRYPQTLRWMMIGRLQSQQIHLNDFGA</sequence>
<proteinExistence type="predicted"/>
<keyword evidence="2" id="KW-1185">Reference proteome</keyword>